<dbReference type="Proteomes" id="UP001206983">
    <property type="component" value="Unassembled WGS sequence"/>
</dbReference>
<dbReference type="EMBL" id="JTEO01000001">
    <property type="protein sequence ID" value="MCQ6961639.1"/>
    <property type="molecule type" value="Genomic_DNA"/>
</dbReference>
<dbReference type="PANTHER" id="PTHR42912:SF80">
    <property type="entry name" value="METHYLTRANSFERASE DOMAIN-CONTAINING PROTEIN"/>
    <property type="match status" value="1"/>
</dbReference>
<feature type="domain" description="Methyltransferase type 11" evidence="1">
    <location>
        <begin position="45"/>
        <end position="129"/>
    </location>
</feature>
<dbReference type="InterPro" id="IPR029063">
    <property type="entry name" value="SAM-dependent_MTases_sf"/>
</dbReference>
<dbReference type="SUPFAM" id="SSF53335">
    <property type="entry name" value="S-adenosyl-L-methionine-dependent methyltransferases"/>
    <property type="match status" value="1"/>
</dbReference>
<dbReference type="RefSeq" id="WP_256621250.1">
    <property type="nucleotide sequence ID" value="NZ_JTEO01000001.1"/>
</dbReference>
<dbReference type="AlphaFoldDB" id="A0AAE3KWU2"/>
<proteinExistence type="predicted"/>
<dbReference type="Gene3D" id="3.40.50.150">
    <property type="entry name" value="Vaccinia Virus protein VP39"/>
    <property type="match status" value="1"/>
</dbReference>
<comment type="caution">
    <text evidence="2">The sequence shown here is derived from an EMBL/GenBank/DDBJ whole genome shotgun (WGS) entry which is preliminary data.</text>
</comment>
<protein>
    <recommendedName>
        <fullName evidence="1">Methyltransferase type 11 domain-containing protein</fullName>
    </recommendedName>
</protein>
<evidence type="ECO:0000313" key="3">
    <source>
        <dbReference type="Proteomes" id="UP001206983"/>
    </source>
</evidence>
<keyword evidence="3" id="KW-1185">Reference proteome</keyword>
<gene>
    <name evidence="2" type="ORF">PV02_00075</name>
</gene>
<dbReference type="Pfam" id="PF08241">
    <property type="entry name" value="Methyltransf_11"/>
    <property type="match status" value="1"/>
</dbReference>
<dbReference type="InterPro" id="IPR050508">
    <property type="entry name" value="Methyltransf_Superfamily"/>
</dbReference>
<dbReference type="InterPro" id="IPR013216">
    <property type="entry name" value="Methyltransf_11"/>
</dbReference>
<dbReference type="CDD" id="cd02440">
    <property type="entry name" value="AdoMet_MTases"/>
    <property type="match status" value="1"/>
</dbReference>
<evidence type="ECO:0000259" key="1">
    <source>
        <dbReference type="Pfam" id="PF08241"/>
    </source>
</evidence>
<sequence>MTKENPFDIRAQEYDRWYEEHLPVYESELEAIRGLLPADIPERSLEIGAGTGRFTSALGISYALDPSRKMLGMAEKSGVDRIQGVAEELPLKGSSMELVLMVASLCFADAEKALQEIYRVLAPGGELIIAFIERDSPLGKEYKKRTSKSSFYRNATFHSAGELTGRLHEHGFHGPVIRQTLFKPLPEIRSVEEPEEGFGKGSFVVIRTTSIKKESKTFFQ</sequence>
<organism evidence="2 3">
    <name type="scientific">Methanolobus chelungpuianus</name>
    <dbReference type="NCBI Taxonomy" id="502115"/>
    <lineage>
        <taxon>Archaea</taxon>
        <taxon>Methanobacteriati</taxon>
        <taxon>Methanobacteriota</taxon>
        <taxon>Stenosarchaea group</taxon>
        <taxon>Methanomicrobia</taxon>
        <taxon>Methanosarcinales</taxon>
        <taxon>Methanosarcinaceae</taxon>
        <taxon>Methanolobus</taxon>
    </lineage>
</organism>
<dbReference type="PANTHER" id="PTHR42912">
    <property type="entry name" value="METHYLTRANSFERASE"/>
    <property type="match status" value="1"/>
</dbReference>
<accession>A0AAE3KWU2</accession>
<name>A0AAE3KWU2_9EURY</name>
<dbReference type="GO" id="GO:0008757">
    <property type="term" value="F:S-adenosylmethionine-dependent methyltransferase activity"/>
    <property type="evidence" value="ECO:0007669"/>
    <property type="project" value="InterPro"/>
</dbReference>
<reference evidence="2 3" key="1">
    <citation type="journal article" date="2011" name="Appl. Environ. Microbiol.">
        <title>Methanogenic archaea isolated from Taiwan's Chelungpu fault.</title>
        <authorList>
            <person name="Wu S.Y."/>
            <person name="Lai M.C."/>
        </authorList>
    </citation>
    <scope>NUCLEOTIDE SEQUENCE [LARGE SCALE GENOMIC DNA]</scope>
    <source>
        <strain evidence="2 3">St545Mb</strain>
    </source>
</reference>
<evidence type="ECO:0000313" key="2">
    <source>
        <dbReference type="EMBL" id="MCQ6961639.1"/>
    </source>
</evidence>